<proteinExistence type="inferred from homology"/>
<dbReference type="CDD" id="cd05233">
    <property type="entry name" value="SDR_c"/>
    <property type="match status" value="1"/>
</dbReference>
<evidence type="ECO:0000313" key="2">
    <source>
        <dbReference type="EMBL" id="HGI29840.1"/>
    </source>
</evidence>
<gene>
    <name evidence="2" type="ORF">ENV30_00770</name>
</gene>
<reference evidence="2" key="1">
    <citation type="journal article" date="2020" name="mSystems">
        <title>Genome- and Community-Level Interaction Insights into Carbon Utilization and Element Cycling Functions of Hydrothermarchaeota in Hydrothermal Sediment.</title>
        <authorList>
            <person name="Zhou Z."/>
            <person name="Liu Y."/>
            <person name="Xu W."/>
            <person name="Pan J."/>
            <person name="Luo Z.H."/>
            <person name="Li M."/>
        </authorList>
    </citation>
    <scope>NUCLEOTIDE SEQUENCE [LARGE SCALE GENOMIC DNA]</scope>
    <source>
        <strain evidence="2">SpSt-747</strain>
    </source>
</reference>
<dbReference type="PANTHER" id="PTHR42760">
    <property type="entry name" value="SHORT-CHAIN DEHYDROGENASES/REDUCTASES FAMILY MEMBER"/>
    <property type="match status" value="1"/>
</dbReference>
<dbReference type="PROSITE" id="PS00061">
    <property type="entry name" value="ADH_SHORT"/>
    <property type="match status" value="1"/>
</dbReference>
<name>A0A7V3YEX4_9BACT</name>
<organism evidence="2">
    <name type="scientific">Candidatus Caldatribacterium californiense</name>
    <dbReference type="NCBI Taxonomy" id="1454726"/>
    <lineage>
        <taxon>Bacteria</taxon>
        <taxon>Pseudomonadati</taxon>
        <taxon>Atribacterota</taxon>
        <taxon>Atribacteria</taxon>
        <taxon>Atribacterales</taxon>
        <taxon>Candidatus Caldatribacteriaceae</taxon>
        <taxon>Candidatus Caldatribacterium</taxon>
    </lineage>
</organism>
<comment type="similarity">
    <text evidence="1">Belongs to the short-chain dehydrogenases/reductases (SDR) family.</text>
</comment>
<dbReference type="NCBIfam" id="NF005559">
    <property type="entry name" value="PRK07231.1"/>
    <property type="match status" value="1"/>
</dbReference>
<dbReference type="SUPFAM" id="SSF51735">
    <property type="entry name" value="NAD(P)-binding Rossmann-fold domains"/>
    <property type="match status" value="1"/>
</dbReference>
<dbReference type="Pfam" id="PF13561">
    <property type="entry name" value="adh_short_C2"/>
    <property type="match status" value="1"/>
</dbReference>
<dbReference type="FunFam" id="3.40.50.720:FF:000084">
    <property type="entry name" value="Short-chain dehydrogenase reductase"/>
    <property type="match status" value="1"/>
</dbReference>
<dbReference type="PRINTS" id="PR00081">
    <property type="entry name" value="GDHRDH"/>
</dbReference>
<dbReference type="InterPro" id="IPR036291">
    <property type="entry name" value="NAD(P)-bd_dom_sf"/>
</dbReference>
<protein>
    <submittedName>
        <fullName evidence="2">SDR family oxidoreductase</fullName>
    </submittedName>
</protein>
<accession>A0A7V3YEX4</accession>
<evidence type="ECO:0000256" key="1">
    <source>
        <dbReference type="ARBA" id="ARBA00006484"/>
    </source>
</evidence>
<sequence length="246" mass="26361">MRLKDKVVIVTGGGQGLGEAFAKGCAREGAKVVIVDVNEETGKKVEQEIGENAVFIRTDVSQRPQVQAMVDEAMKRFGRIDVLINNAGVHAGGKFWEETDEIWRRMFEVNVMGVVYCSQAVVPIMMKQGKGKIINVSSKAAIVGEPYHAAYSASKGAVLSLTRAMAAELAQYGIRVNALCPGTTLTPLGQSALADPELRRALESGIPLGRLGQPEDHVGSVLFLASDESDWMTGQMIVVDGGLSMI</sequence>
<dbReference type="InterPro" id="IPR002347">
    <property type="entry name" value="SDR_fam"/>
</dbReference>
<dbReference type="InterPro" id="IPR020904">
    <property type="entry name" value="Sc_DH/Rdtase_CS"/>
</dbReference>
<dbReference type="GO" id="GO:0016616">
    <property type="term" value="F:oxidoreductase activity, acting on the CH-OH group of donors, NAD or NADP as acceptor"/>
    <property type="evidence" value="ECO:0007669"/>
    <property type="project" value="TreeGrafter"/>
</dbReference>
<dbReference type="AlphaFoldDB" id="A0A7V3YEX4"/>
<dbReference type="Gene3D" id="3.40.50.720">
    <property type="entry name" value="NAD(P)-binding Rossmann-like Domain"/>
    <property type="match status" value="1"/>
</dbReference>
<dbReference type="PRINTS" id="PR00080">
    <property type="entry name" value="SDRFAMILY"/>
</dbReference>
<dbReference type="EMBL" id="DTFV01000013">
    <property type="protein sequence ID" value="HGI29840.1"/>
    <property type="molecule type" value="Genomic_DNA"/>
</dbReference>
<comment type="caution">
    <text evidence="2">The sequence shown here is derived from an EMBL/GenBank/DDBJ whole genome shotgun (WGS) entry which is preliminary data.</text>
</comment>